<accession>A0A562SNS2</accession>
<dbReference type="AlphaFoldDB" id="A0A562SNS2"/>
<evidence type="ECO:0000256" key="3">
    <source>
        <dbReference type="ARBA" id="ARBA00022448"/>
    </source>
</evidence>
<dbReference type="OrthoDB" id="9811975at2"/>
<evidence type="ECO:0000256" key="2">
    <source>
        <dbReference type="ARBA" id="ARBA00007935"/>
    </source>
</evidence>
<dbReference type="GO" id="GO:0022857">
    <property type="term" value="F:transmembrane transporter activity"/>
    <property type="evidence" value="ECO:0007669"/>
    <property type="project" value="InterPro"/>
</dbReference>
<evidence type="ECO:0000256" key="5">
    <source>
        <dbReference type="ARBA" id="ARBA00022692"/>
    </source>
</evidence>
<organism evidence="9 10">
    <name type="scientific">Roseibium hamelinense</name>
    <dbReference type="NCBI Taxonomy" id="150831"/>
    <lineage>
        <taxon>Bacteria</taxon>
        <taxon>Pseudomonadati</taxon>
        <taxon>Pseudomonadota</taxon>
        <taxon>Alphaproteobacteria</taxon>
        <taxon>Hyphomicrobiales</taxon>
        <taxon>Stappiaceae</taxon>
        <taxon>Roseibium</taxon>
    </lineage>
</organism>
<keyword evidence="3" id="KW-0813">Transport</keyword>
<comment type="subcellular location">
    <subcellularLocation>
        <location evidence="1">Cell membrane</location>
        <topology evidence="1">Multi-pass membrane protein</topology>
    </subcellularLocation>
</comment>
<feature type="transmembrane region" description="Helical" evidence="8">
    <location>
        <begin position="280"/>
        <end position="301"/>
    </location>
</feature>
<keyword evidence="5 8" id="KW-0812">Transmembrane</keyword>
<feature type="transmembrane region" description="Helical" evidence="8">
    <location>
        <begin position="307"/>
        <end position="326"/>
    </location>
</feature>
<dbReference type="EMBL" id="VLLF01000008">
    <property type="protein sequence ID" value="TWI82955.1"/>
    <property type="molecule type" value="Genomic_DNA"/>
</dbReference>
<evidence type="ECO:0000256" key="4">
    <source>
        <dbReference type="ARBA" id="ARBA00022475"/>
    </source>
</evidence>
<reference evidence="9 10" key="1">
    <citation type="submission" date="2019-07" db="EMBL/GenBank/DDBJ databases">
        <title>Genomic Encyclopedia of Archaeal and Bacterial Type Strains, Phase II (KMG-II): from individual species to whole genera.</title>
        <authorList>
            <person name="Goeker M."/>
        </authorList>
    </citation>
    <scope>NUCLEOTIDE SEQUENCE [LARGE SCALE GENOMIC DNA]</scope>
    <source>
        <strain evidence="9 10">ATCC BAA-252</strain>
    </source>
</reference>
<evidence type="ECO:0000256" key="6">
    <source>
        <dbReference type="ARBA" id="ARBA00022989"/>
    </source>
</evidence>
<dbReference type="Pfam" id="PF01032">
    <property type="entry name" value="FecCD"/>
    <property type="match status" value="1"/>
</dbReference>
<keyword evidence="10" id="KW-1185">Reference proteome</keyword>
<comment type="similarity">
    <text evidence="2">Belongs to the binding-protein-dependent transport system permease family. FecCD subfamily.</text>
</comment>
<feature type="transmembrane region" description="Helical" evidence="8">
    <location>
        <begin position="91"/>
        <end position="111"/>
    </location>
</feature>
<comment type="caution">
    <text evidence="9">The sequence shown here is derived from an EMBL/GenBank/DDBJ whole genome shotgun (WGS) entry which is preliminary data.</text>
</comment>
<name>A0A562SNS2_9HYPH</name>
<dbReference type="InterPro" id="IPR037294">
    <property type="entry name" value="ABC_BtuC-like"/>
</dbReference>
<dbReference type="Gene3D" id="1.10.3470.10">
    <property type="entry name" value="ABC transporter involved in vitamin B12 uptake, BtuC"/>
    <property type="match status" value="1"/>
</dbReference>
<keyword evidence="4" id="KW-1003">Cell membrane</keyword>
<keyword evidence="7 8" id="KW-0472">Membrane</keyword>
<sequence>MIPVDRRFYVLLASLAVATALLFVLSLGLGQVWIDPRLLIASWGSPDTAEAIILAEIRLPRALLALFIGAILGLSGAVLQGFLRNPLAEPGLLGISATASLGAVLAIYGGLTAFHPYALPLAALTGVLLAVLLLQTLVGRSGDILTIILAGVALSSLAAALTSLALNLSTNPFAALEIVFWMLGSLADRSMVHVGLALPFIIVGGGLLFMTGRALDALSLGADVAQSLGVSITLTRLLAIFGTAIGVGAATAVSGAIGFVGLIVSHLLRPLVGQKPSRLLPASALGGAVFLLAADILVRIIMPERDLKLGVVTAVLGAPFFLWLLLSLRRRSA</sequence>
<dbReference type="CDD" id="cd06550">
    <property type="entry name" value="TM_ABC_iron-siderophores_like"/>
    <property type="match status" value="1"/>
</dbReference>
<dbReference type="InterPro" id="IPR000522">
    <property type="entry name" value="ABC_transptr_permease_BtuC"/>
</dbReference>
<dbReference type="PANTHER" id="PTHR30472:SF25">
    <property type="entry name" value="ABC TRANSPORTER PERMEASE PROTEIN MJ0876-RELATED"/>
    <property type="match status" value="1"/>
</dbReference>
<proteinExistence type="inferred from homology"/>
<dbReference type="Proteomes" id="UP000320593">
    <property type="component" value="Unassembled WGS sequence"/>
</dbReference>
<evidence type="ECO:0000256" key="1">
    <source>
        <dbReference type="ARBA" id="ARBA00004651"/>
    </source>
</evidence>
<keyword evidence="6 8" id="KW-1133">Transmembrane helix</keyword>
<feature type="transmembrane region" description="Helical" evidence="8">
    <location>
        <begin position="144"/>
        <end position="166"/>
    </location>
</feature>
<dbReference type="SUPFAM" id="SSF81345">
    <property type="entry name" value="ABC transporter involved in vitamin B12 uptake, BtuC"/>
    <property type="match status" value="1"/>
</dbReference>
<evidence type="ECO:0000313" key="9">
    <source>
        <dbReference type="EMBL" id="TWI82955.1"/>
    </source>
</evidence>
<feature type="transmembrane region" description="Helical" evidence="8">
    <location>
        <begin position="117"/>
        <end position="137"/>
    </location>
</feature>
<dbReference type="PANTHER" id="PTHR30472">
    <property type="entry name" value="FERRIC ENTEROBACTIN TRANSPORT SYSTEM PERMEASE PROTEIN"/>
    <property type="match status" value="1"/>
</dbReference>
<gene>
    <name evidence="9" type="ORF">JM93_03470</name>
</gene>
<dbReference type="RefSeq" id="WP_145345777.1">
    <property type="nucleotide sequence ID" value="NZ_SMLY01000080.1"/>
</dbReference>
<dbReference type="GO" id="GO:0005886">
    <property type="term" value="C:plasma membrane"/>
    <property type="evidence" value="ECO:0007669"/>
    <property type="project" value="UniProtKB-SubCell"/>
</dbReference>
<evidence type="ECO:0000313" key="10">
    <source>
        <dbReference type="Proteomes" id="UP000320593"/>
    </source>
</evidence>
<feature type="transmembrane region" description="Helical" evidence="8">
    <location>
        <begin position="62"/>
        <end position="79"/>
    </location>
</feature>
<evidence type="ECO:0000256" key="8">
    <source>
        <dbReference type="SAM" id="Phobius"/>
    </source>
</evidence>
<feature type="transmembrane region" description="Helical" evidence="8">
    <location>
        <begin position="235"/>
        <end position="268"/>
    </location>
</feature>
<protein>
    <submittedName>
        <fullName evidence="9">Iron complex transport system permease protein</fullName>
    </submittedName>
</protein>
<feature type="transmembrane region" description="Helical" evidence="8">
    <location>
        <begin position="194"/>
        <end position="215"/>
    </location>
</feature>
<evidence type="ECO:0000256" key="7">
    <source>
        <dbReference type="ARBA" id="ARBA00023136"/>
    </source>
</evidence>